<evidence type="ECO:0000256" key="18">
    <source>
        <dbReference type="ARBA" id="ARBA00044912"/>
    </source>
</evidence>
<evidence type="ECO:0000256" key="3">
    <source>
        <dbReference type="ARBA" id="ARBA00022448"/>
    </source>
</evidence>
<comment type="catalytic activity">
    <reaction evidence="17">
        <text>L-arginyl-glycine(out) = L-arginyl-glycine(in)</text>
        <dbReference type="Rhea" id="RHEA:79391"/>
        <dbReference type="ChEBI" id="CHEBI:229955"/>
    </reaction>
</comment>
<evidence type="ECO:0000256" key="14">
    <source>
        <dbReference type="ARBA" id="ARBA00044898"/>
    </source>
</evidence>
<keyword evidence="7" id="KW-0458">Lysosome</keyword>
<feature type="transmembrane region" description="Helical" evidence="25">
    <location>
        <begin position="108"/>
        <end position="130"/>
    </location>
</feature>
<evidence type="ECO:0000313" key="27">
    <source>
        <dbReference type="EMBL" id="SEL16568.1"/>
    </source>
</evidence>
<evidence type="ECO:0000256" key="17">
    <source>
        <dbReference type="ARBA" id="ARBA00044903"/>
    </source>
</evidence>
<keyword evidence="4 25" id="KW-0812">Transmembrane</keyword>
<name>A0A1H7N0L6_HALLR</name>
<dbReference type="Gene3D" id="1.20.1250.20">
    <property type="entry name" value="MFS general substrate transporter like domains"/>
    <property type="match status" value="2"/>
</dbReference>
<comment type="subunit">
    <text evidence="24">Homodimer. Interacts with lysosomal protein GLMP (via lumenal domain); the interaction starts while both proteins are still in the endoplasmic reticulum and is required for stabilization of MFSD1 in lysosomes but has no direct effect on its targeting to lysosomes or transporter activity.</text>
</comment>
<feature type="transmembrane region" description="Helical" evidence="25">
    <location>
        <begin position="324"/>
        <end position="346"/>
    </location>
</feature>
<gene>
    <name evidence="27" type="ORF">SAMN04488691_103145</name>
</gene>
<feature type="transmembrane region" description="Helical" evidence="25">
    <location>
        <begin position="170"/>
        <end position="191"/>
    </location>
</feature>
<comment type="catalytic activity">
    <reaction evidence="14">
        <text>L-aspartyl-L-lysine(out) = L-aspartyl-L-lysine(in)</text>
        <dbReference type="Rhea" id="RHEA:79411"/>
        <dbReference type="ChEBI" id="CHEBI:229953"/>
    </reaction>
</comment>
<dbReference type="GO" id="GO:0005765">
    <property type="term" value="C:lysosomal membrane"/>
    <property type="evidence" value="ECO:0007669"/>
    <property type="project" value="UniProtKB-SubCell"/>
</dbReference>
<evidence type="ECO:0000256" key="25">
    <source>
        <dbReference type="SAM" id="Phobius"/>
    </source>
</evidence>
<dbReference type="SUPFAM" id="SSF103473">
    <property type="entry name" value="MFS general substrate transporter"/>
    <property type="match status" value="1"/>
</dbReference>
<feature type="transmembrane region" description="Helical" evidence="25">
    <location>
        <begin position="358"/>
        <end position="381"/>
    </location>
</feature>
<comment type="catalytic activity">
    <reaction evidence="9">
        <text>L-histidyl-glycine(out) = L-histidyl-glycine(in)</text>
        <dbReference type="Rhea" id="RHEA:79395"/>
        <dbReference type="ChEBI" id="CHEBI:229957"/>
    </reaction>
</comment>
<protein>
    <recommendedName>
        <fullName evidence="21">Lysosomal dipeptide transporter MFSD1</fullName>
    </recommendedName>
    <alternativeName>
        <fullName evidence="22">Major facilitator superfamily domain-containing protein 1</fullName>
    </alternativeName>
</protein>
<dbReference type="PANTHER" id="PTHR23512">
    <property type="entry name" value="MAJOR FACILITATOR SUPERFAMILY DOMAIN-CONTAINING PROTEIN 1"/>
    <property type="match status" value="1"/>
</dbReference>
<keyword evidence="3" id="KW-0813">Transport</keyword>
<comment type="catalytic activity">
    <reaction evidence="13">
        <text>L-alpha-aminoacyl-L-lysine(out) = L-alpha-aminoacyl-L-lysine(in)</text>
        <dbReference type="Rhea" id="RHEA:79383"/>
        <dbReference type="ChEBI" id="CHEBI:229966"/>
    </reaction>
</comment>
<feature type="transmembrane region" description="Helical" evidence="25">
    <location>
        <begin position="232"/>
        <end position="257"/>
    </location>
</feature>
<dbReference type="Proteomes" id="UP000183894">
    <property type="component" value="Unassembled WGS sequence"/>
</dbReference>
<feature type="transmembrane region" description="Helical" evidence="25">
    <location>
        <begin position="401"/>
        <end position="422"/>
    </location>
</feature>
<evidence type="ECO:0000256" key="4">
    <source>
        <dbReference type="ARBA" id="ARBA00022692"/>
    </source>
</evidence>
<evidence type="ECO:0000256" key="6">
    <source>
        <dbReference type="ARBA" id="ARBA00023136"/>
    </source>
</evidence>
<dbReference type="PIRSF" id="PIRSF002808">
    <property type="entry name" value="Hexose_phosphate_transp"/>
    <property type="match status" value="1"/>
</dbReference>
<dbReference type="InterPro" id="IPR052187">
    <property type="entry name" value="MFSD1"/>
</dbReference>
<feature type="transmembrane region" description="Helical" evidence="25">
    <location>
        <begin position="142"/>
        <end position="164"/>
    </location>
</feature>
<sequence length="441" mass="46883">MARFSLRSNPTRWRWVLWALLAVGFMLVSFHRVTSAVLADDLSRAFETTGAELGLLHASFFYIYAGLQLPAGILVDRAGSRRVAAAGLGVMAFGVFGFALAPTYGLAFASRALLGLGGSVLYTATLRFLANWYRPDEFATMTGWTVAAAGLGGVLATTPLAIAIEQAEWRMVLLGVGVVGVGLAVLTYVGVRDRPRDAGFEPLDGVEPPMSDIEFATVVENTKRVLRERETWLMGTMLFLVIGTNFTVLGLWGVPYIADLYDVSVQTASMFVFVGNVGFLLGSPLMGSLSDRFGHRTLFILGSCVVFTVAYGLIFLLVTPPLLVAGGLLFAALFVMGGVVIAFTVAKERHEAEASATATGAINSLGYFGAAVFPAVMGYALDAYWTGETVAGARVYTPAGYRVAFGIAAAAGVVAIVCAYLLHRSESRVESAAMEQAEPTD</sequence>
<evidence type="ECO:0000256" key="9">
    <source>
        <dbReference type="ARBA" id="ARBA00044878"/>
    </source>
</evidence>
<dbReference type="InterPro" id="IPR011701">
    <property type="entry name" value="MFS"/>
</dbReference>
<evidence type="ECO:0000256" key="11">
    <source>
        <dbReference type="ARBA" id="ARBA00044884"/>
    </source>
</evidence>
<evidence type="ECO:0000313" key="28">
    <source>
        <dbReference type="Proteomes" id="UP000183894"/>
    </source>
</evidence>
<dbReference type="CDD" id="cd06174">
    <property type="entry name" value="MFS"/>
    <property type="match status" value="1"/>
</dbReference>
<comment type="function">
    <text evidence="23">Lysosomal dipeptide uniporter that selectively exports lysine, arginine or histidine-containing dipeptides with a net positive charge from the lysosome lumen into the cytosol. Could play a role in a specific type of protein O-glycosylation indirectly regulating macrophages migration and tissue invasion. Also essential for liver homeostasis.</text>
</comment>
<evidence type="ECO:0000256" key="8">
    <source>
        <dbReference type="ARBA" id="ARBA00044876"/>
    </source>
</evidence>
<evidence type="ECO:0000256" key="20">
    <source>
        <dbReference type="ARBA" id="ARBA00044924"/>
    </source>
</evidence>
<evidence type="ECO:0000256" key="10">
    <source>
        <dbReference type="ARBA" id="ARBA00044881"/>
    </source>
</evidence>
<dbReference type="OrthoDB" id="29061at2157"/>
<evidence type="ECO:0000256" key="23">
    <source>
        <dbReference type="ARBA" id="ARBA00045709"/>
    </source>
</evidence>
<feature type="transmembrane region" description="Helical" evidence="25">
    <location>
        <begin position="263"/>
        <end position="286"/>
    </location>
</feature>
<reference evidence="27 28" key="1">
    <citation type="submission" date="2016-10" db="EMBL/GenBank/DDBJ databases">
        <authorList>
            <person name="de Groot N.N."/>
        </authorList>
    </citation>
    <scope>NUCLEOTIDE SEQUENCE [LARGE SCALE GENOMIC DNA]</scope>
    <source>
        <strain evidence="27 28">CDM_5</strain>
    </source>
</reference>
<dbReference type="Pfam" id="PF07690">
    <property type="entry name" value="MFS_1"/>
    <property type="match status" value="1"/>
</dbReference>
<feature type="domain" description="Major facilitator superfamily (MFS) profile" evidence="26">
    <location>
        <begin position="17"/>
        <end position="427"/>
    </location>
</feature>
<comment type="catalytic activity">
    <reaction evidence="11">
        <text>L-alpha-aminoacyl-L-histidine(out) = L-alpha-aminoacyl-L-histidine(in)</text>
        <dbReference type="Rhea" id="RHEA:79375"/>
        <dbReference type="ChEBI" id="CHEBI:229967"/>
    </reaction>
</comment>
<evidence type="ECO:0000256" key="1">
    <source>
        <dbReference type="ARBA" id="ARBA00004155"/>
    </source>
</evidence>
<comment type="catalytic activity">
    <reaction evidence="16">
        <text>L-lysyl-L-lysine(out) = L-lysyl-L-lysine(in)</text>
        <dbReference type="Rhea" id="RHEA:79403"/>
        <dbReference type="ChEBI" id="CHEBI:229956"/>
    </reaction>
</comment>
<comment type="catalytic activity">
    <reaction evidence="19">
        <text>L-alanyl-L-lysine(out) = L-alanyl-L-lysine(in)</text>
        <dbReference type="Rhea" id="RHEA:79415"/>
        <dbReference type="ChEBI" id="CHEBI:192470"/>
    </reaction>
</comment>
<dbReference type="InterPro" id="IPR000849">
    <property type="entry name" value="Sugar_P_transporter"/>
</dbReference>
<evidence type="ECO:0000256" key="13">
    <source>
        <dbReference type="ARBA" id="ARBA00044893"/>
    </source>
</evidence>
<evidence type="ECO:0000256" key="2">
    <source>
        <dbReference type="ARBA" id="ARBA00008335"/>
    </source>
</evidence>
<dbReference type="GO" id="GO:0022857">
    <property type="term" value="F:transmembrane transporter activity"/>
    <property type="evidence" value="ECO:0007669"/>
    <property type="project" value="InterPro"/>
</dbReference>
<proteinExistence type="inferred from homology"/>
<keyword evidence="5 25" id="KW-1133">Transmembrane helix</keyword>
<comment type="subcellular location">
    <subcellularLocation>
        <location evidence="1">Lysosome membrane</location>
        <topology evidence="1">Multi-pass membrane protein</topology>
    </subcellularLocation>
</comment>
<dbReference type="PROSITE" id="PS50850">
    <property type="entry name" value="MFS"/>
    <property type="match status" value="1"/>
</dbReference>
<evidence type="ECO:0000256" key="15">
    <source>
        <dbReference type="ARBA" id="ARBA00044899"/>
    </source>
</evidence>
<feature type="transmembrane region" description="Helical" evidence="25">
    <location>
        <begin position="55"/>
        <end position="75"/>
    </location>
</feature>
<comment type="catalytic activity">
    <reaction evidence="8">
        <text>L-lysyl-L-alanine(out) = L-lysyl-L-alanine(in)</text>
        <dbReference type="Rhea" id="RHEA:79399"/>
        <dbReference type="ChEBI" id="CHEBI:229954"/>
    </reaction>
</comment>
<evidence type="ECO:0000256" key="16">
    <source>
        <dbReference type="ARBA" id="ARBA00044900"/>
    </source>
</evidence>
<evidence type="ECO:0000259" key="26">
    <source>
        <dbReference type="PROSITE" id="PS50850"/>
    </source>
</evidence>
<feature type="transmembrane region" description="Helical" evidence="25">
    <location>
        <begin position="82"/>
        <end position="102"/>
    </location>
</feature>
<evidence type="ECO:0000256" key="12">
    <source>
        <dbReference type="ARBA" id="ARBA00044891"/>
    </source>
</evidence>
<comment type="similarity">
    <text evidence="2">Belongs to the major facilitator superfamily.</text>
</comment>
<dbReference type="EMBL" id="FOAD01000003">
    <property type="protein sequence ID" value="SEL16568.1"/>
    <property type="molecule type" value="Genomic_DNA"/>
</dbReference>
<evidence type="ECO:0000256" key="19">
    <source>
        <dbReference type="ARBA" id="ARBA00044919"/>
    </source>
</evidence>
<accession>A0A1H7N0L6</accession>
<comment type="catalytic activity">
    <reaction evidence="12">
        <text>L-lysyl-L-alpha-amino acid(out) = L-lysyl-L-alpha-amino acid(in)</text>
        <dbReference type="Rhea" id="RHEA:79387"/>
        <dbReference type="ChEBI" id="CHEBI:229965"/>
    </reaction>
</comment>
<comment type="catalytic activity">
    <reaction evidence="18">
        <text>L-histidyl-L-alpha-amino acid(out) = L-histidyl-L-alpha-amino acid(in)</text>
        <dbReference type="Rhea" id="RHEA:79379"/>
        <dbReference type="ChEBI" id="CHEBI:229964"/>
    </reaction>
</comment>
<evidence type="ECO:0000256" key="7">
    <source>
        <dbReference type="ARBA" id="ARBA00023228"/>
    </source>
</evidence>
<evidence type="ECO:0000256" key="22">
    <source>
        <dbReference type="ARBA" id="ARBA00045018"/>
    </source>
</evidence>
<evidence type="ECO:0000256" key="21">
    <source>
        <dbReference type="ARBA" id="ARBA00044985"/>
    </source>
</evidence>
<organism evidence="27 28">
    <name type="scientific">Haloferax larsenii</name>
    <dbReference type="NCBI Taxonomy" id="302484"/>
    <lineage>
        <taxon>Archaea</taxon>
        <taxon>Methanobacteriati</taxon>
        <taxon>Methanobacteriota</taxon>
        <taxon>Stenosarchaea group</taxon>
        <taxon>Halobacteria</taxon>
        <taxon>Halobacteriales</taxon>
        <taxon>Haloferacaceae</taxon>
        <taxon>Haloferax</taxon>
    </lineage>
</organism>
<dbReference type="PANTHER" id="PTHR23512:SF3">
    <property type="entry name" value="MAJOR FACILITATOR SUPERFAMILY DOMAIN-CONTAINING PROTEIN 1"/>
    <property type="match status" value="1"/>
</dbReference>
<evidence type="ECO:0000256" key="5">
    <source>
        <dbReference type="ARBA" id="ARBA00022989"/>
    </source>
</evidence>
<comment type="catalytic activity">
    <reaction evidence="15">
        <text>L-arginyl-L-alpha-amino acid(out) = L-arginyl-L-alpha-amino acid(in)</text>
        <dbReference type="Rhea" id="RHEA:79371"/>
        <dbReference type="ChEBI" id="CHEBI:84315"/>
    </reaction>
</comment>
<evidence type="ECO:0000256" key="24">
    <source>
        <dbReference type="ARBA" id="ARBA00046376"/>
    </source>
</evidence>
<comment type="catalytic activity">
    <reaction evidence="20">
        <text>L-lysyl-glycine(out) = L-lysyl-glycine(in)</text>
        <dbReference type="Rhea" id="RHEA:79407"/>
        <dbReference type="ChEBI" id="CHEBI:191202"/>
    </reaction>
</comment>
<dbReference type="AlphaFoldDB" id="A0A1H7N0L6"/>
<comment type="catalytic activity">
    <reaction evidence="10">
        <text>L-alpha-aminoacyl-L-arginine(out) = L-alpha-aminoacyl-L-arginine(in)</text>
        <dbReference type="Rhea" id="RHEA:79367"/>
        <dbReference type="ChEBI" id="CHEBI:229968"/>
    </reaction>
</comment>
<keyword evidence="6 25" id="KW-0472">Membrane</keyword>
<dbReference type="RefSeq" id="WP_074793192.1">
    <property type="nucleotide sequence ID" value="NZ_FOAD01000003.1"/>
</dbReference>
<dbReference type="InterPro" id="IPR020846">
    <property type="entry name" value="MFS_dom"/>
</dbReference>
<feature type="transmembrane region" description="Helical" evidence="25">
    <location>
        <begin position="298"/>
        <end position="318"/>
    </location>
</feature>
<dbReference type="InterPro" id="IPR036259">
    <property type="entry name" value="MFS_trans_sf"/>
</dbReference>